<organism evidence="2 3">
    <name type="scientific">Batrachochytrium salamandrivorans</name>
    <dbReference type="NCBI Taxonomy" id="1357716"/>
    <lineage>
        <taxon>Eukaryota</taxon>
        <taxon>Fungi</taxon>
        <taxon>Fungi incertae sedis</taxon>
        <taxon>Chytridiomycota</taxon>
        <taxon>Chytridiomycota incertae sedis</taxon>
        <taxon>Chytridiomycetes</taxon>
        <taxon>Rhizophydiales</taxon>
        <taxon>Rhizophydiales incertae sedis</taxon>
        <taxon>Batrachochytrium</taxon>
    </lineage>
</organism>
<evidence type="ECO:0000313" key="3">
    <source>
        <dbReference type="Proteomes" id="UP001648503"/>
    </source>
</evidence>
<dbReference type="Proteomes" id="UP001648503">
    <property type="component" value="Unassembled WGS sequence"/>
</dbReference>
<protein>
    <recommendedName>
        <fullName evidence="4">DUF599 domain-containing protein</fullName>
    </recommendedName>
</protein>
<comment type="caution">
    <text evidence="2">The sequence shown here is derived from an EMBL/GenBank/DDBJ whole genome shotgun (WGS) entry which is preliminary data.</text>
</comment>
<proteinExistence type="predicted"/>
<dbReference type="EMBL" id="JAFCIX010000390">
    <property type="protein sequence ID" value="KAH6592144.1"/>
    <property type="molecule type" value="Genomic_DNA"/>
</dbReference>
<accession>A0ABQ8F4Q6</accession>
<keyword evidence="1" id="KW-0472">Membrane</keyword>
<keyword evidence="3" id="KW-1185">Reference proteome</keyword>
<evidence type="ECO:0000313" key="2">
    <source>
        <dbReference type="EMBL" id="KAH6592144.1"/>
    </source>
</evidence>
<dbReference type="PANTHER" id="PTHR31881:SF6">
    <property type="entry name" value="OS09G0494600 PROTEIN"/>
    <property type="match status" value="1"/>
</dbReference>
<dbReference type="PANTHER" id="PTHR31881">
    <property type="match status" value="1"/>
</dbReference>
<keyword evidence="1" id="KW-1133">Transmembrane helix</keyword>
<dbReference type="Pfam" id="PF04654">
    <property type="entry name" value="DUF599"/>
    <property type="match status" value="1"/>
</dbReference>
<dbReference type="InterPro" id="IPR006747">
    <property type="entry name" value="DUF599"/>
</dbReference>
<evidence type="ECO:0008006" key="4">
    <source>
        <dbReference type="Google" id="ProtNLM"/>
    </source>
</evidence>
<keyword evidence="1" id="KW-0812">Transmembrane</keyword>
<feature type="transmembrane region" description="Helical" evidence="1">
    <location>
        <begin position="64"/>
        <end position="84"/>
    </location>
</feature>
<feature type="transmembrane region" description="Helical" evidence="1">
    <location>
        <begin position="171"/>
        <end position="191"/>
    </location>
</feature>
<gene>
    <name evidence="2" type="ORF">BASA50_008290</name>
</gene>
<feature type="transmembrane region" description="Helical" evidence="1">
    <location>
        <begin position="260"/>
        <end position="281"/>
    </location>
</feature>
<name>A0ABQ8F4Q6_9FUNG</name>
<evidence type="ECO:0000256" key="1">
    <source>
        <dbReference type="SAM" id="Phobius"/>
    </source>
</evidence>
<reference evidence="2 3" key="1">
    <citation type="submission" date="2021-02" db="EMBL/GenBank/DDBJ databases">
        <title>Variation within the Batrachochytrium salamandrivorans European outbreak.</title>
        <authorList>
            <person name="Kelly M."/>
            <person name="Pasmans F."/>
            <person name="Shea T.P."/>
            <person name="Munoz J.F."/>
            <person name="Carranza S."/>
            <person name="Cuomo C.A."/>
            <person name="Martel A."/>
        </authorList>
    </citation>
    <scope>NUCLEOTIDE SEQUENCE [LARGE SCALE GENOMIC DNA]</scope>
    <source>
        <strain evidence="2 3">AMFP18/2</strain>
    </source>
</reference>
<feature type="transmembrane region" description="Helical" evidence="1">
    <location>
        <begin position="127"/>
        <end position="151"/>
    </location>
</feature>
<sequence>MKSPDNIQSSFSFDFWPLELHSLYSFFIFIHPLQLPFASSSHQTAARAVHSSPASESAVEMSEFTIDIVAGCLCLASIAAYHSWLAMKVRRHPAQTVFGLASAARRLWIAAIMYRKEEILAVQTMRNYIMATTVLASTSVAVIFGLAAFLSNLAKAAEPSPGSLFSFTTNNLFGVKILLFMITHAVSFFFLSQSLRFYNHVCVTVNVNVTEEELAKLDEEAALAYEHLDANRVGSMFNRGALFYTMAMRMYYISFPLLSWFAGAWAMCISTLMLLCILRFLDFSEERAPKLGLFKKITGKPPHESTTITHNQSSELAQQNSMGTVRSVEKPRGLKIHKREPQLASNVESDQSMVVIPMQGM</sequence>